<gene>
    <name evidence="1" type="ORF">B723_04235</name>
</gene>
<dbReference type="EMBL" id="CP010945">
    <property type="protein sequence ID" value="AKV05643.1"/>
    <property type="molecule type" value="Genomic_DNA"/>
</dbReference>
<protein>
    <submittedName>
        <fullName evidence="1">Uncharacterized protein</fullName>
    </submittedName>
</protein>
<accession>A0A0K1QIV3</accession>
<organism evidence="1 2">
    <name type="scientific">Pseudomonas fluorescens NCIMB 11764</name>
    <dbReference type="NCBI Taxonomy" id="1221522"/>
    <lineage>
        <taxon>Bacteria</taxon>
        <taxon>Pseudomonadati</taxon>
        <taxon>Pseudomonadota</taxon>
        <taxon>Gammaproteobacteria</taxon>
        <taxon>Pseudomonadales</taxon>
        <taxon>Pseudomonadaceae</taxon>
        <taxon>Pseudomonas</taxon>
    </lineage>
</organism>
<evidence type="ECO:0000313" key="1">
    <source>
        <dbReference type="EMBL" id="AKV05643.1"/>
    </source>
</evidence>
<proteinExistence type="predicted"/>
<evidence type="ECO:0000313" key="2">
    <source>
        <dbReference type="Proteomes" id="UP000017175"/>
    </source>
</evidence>
<dbReference type="Proteomes" id="UP000017175">
    <property type="component" value="Chromosome"/>
</dbReference>
<name>A0A0K1QIV3_PSEFL</name>
<reference evidence="1 2" key="1">
    <citation type="journal article" date="2012" name="J. Bacteriol.">
        <title>Draft genome sequence of the cyanide-utilizing bacterium Pseudomonas fluorescens strain NCIMB 11764.</title>
        <authorList>
            <person name="Vilo C.A."/>
            <person name="Benedik M.J."/>
            <person name="Kunz D.A."/>
            <person name="Dong Q."/>
        </authorList>
    </citation>
    <scope>NUCLEOTIDE SEQUENCE [LARGE SCALE GENOMIC DNA]</scope>
    <source>
        <strain evidence="1 2">NCIMB 11764</strain>
    </source>
</reference>
<dbReference type="AlphaFoldDB" id="A0A0K1QIV3"/>
<sequence length="130" mass="13785">MVLVGLAFSCCALAADEKDPVVNIYKADTAVISGKLVRYYQSLGSPCIKIQVLKPGGKGAASNSMDFCSISGKSFNTDFSEVVLEKGEFSNNELLFTLTLMSLTQGADITEVCKFNVDGEALSGPSCDTH</sequence>